<keyword evidence="4 7" id="KW-0812">Transmembrane</keyword>
<dbReference type="Pfam" id="PF00892">
    <property type="entry name" value="EamA"/>
    <property type="match status" value="2"/>
</dbReference>
<feature type="domain" description="EamA" evidence="8">
    <location>
        <begin position="160"/>
        <end position="290"/>
    </location>
</feature>
<dbReference type="SUPFAM" id="SSF103481">
    <property type="entry name" value="Multidrug resistance efflux transporter EmrE"/>
    <property type="match status" value="2"/>
</dbReference>
<evidence type="ECO:0000256" key="3">
    <source>
        <dbReference type="ARBA" id="ARBA00022475"/>
    </source>
</evidence>
<dbReference type="InterPro" id="IPR000620">
    <property type="entry name" value="EamA_dom"/>
</dbReference>
<feature type="transmembrane region" description="Helical" evidence="7">
    <location>
        <begin position="158"/>
        <end position="175"/>
    </location>
</feature>
<feature type="domain" description="EamA" evidence="8">
    <location>
        <begin position="6"/>
        <end position="145"/>
    </location>
</feature>
<evidence type="ECO:0000256" key="2">
    <source>
        <dbReference type="ARBA" id="ARBA00007362"/>
    </source>
</evidence>
<feature type="transmembrane region" description="Helical" evidence="7">
    <location>
        <begin position="35"/>
        <end position="57"/>
    </location>
</feature>
<protein>
    <submittedName>
        <fullName evidence="9">DMT family transporter</fullName>
    </submittedName>
</protein>
<dbReference type="EMBL" id="JBHTOP010000002">
    <property type="protein sequence ID" value="MFD1670596.1"/>
    <property type="molecule type" value="Genomic_DNA"/>
</dbReference>
<proteinExistence type="inferred from homology"/>
<feature type="transmembrane region" description="Helical" evidence="7">
    <location>
        <begin position="73"/>
        <end position="95"/>
    </location>
</feature>
<evidence type="ECO:0000256" key="1">
    <source>
        <dbReference type="ARBA" id="ARBA00004651"/>
    </source>
</evidence>
<feature type="transmembrane region" description="Helical" evidence="7">
    <location>
        <begin position="273"/>
        <end position="293"/>
    </location>
</feature>
<gene>
    <name evidence="9" type="ORF">ACFQ5M_00635</name>
</gene>
<keyword evidence="3" id="KW-1003">Cell membrane</keyword>
<dbReference type="InterPro" id="IPR050638">
    <property type="entry name" value="AA-Vitamin_Transporters"/>
</dbReference>
<evidence type="ECO:0000256" key="4">
    <source>
        <dbReference type="ARBA" id="ARBA00022692"/>
    </source>
</evidence>
<dbReference type="InterPro" id="IPR037185">
    <property type="entry name" value="EmrE-like"/>
</dbReference>
<comment type="caution">
    <text evidence="9">The sequence shown here is derived from an EMBL/GenBank/DDBJ whole genome shotgun (WGS) entry which is preliminary data.</text>
</comment>
<reference evidence="10" key="1">
    <citation type="journal article" date="2019" name="Int. J. Syst. Evol. Microbiol.">
        <title>The Global Catalogue of Microorganisms (GCM) 10K type strain sequencing project: providing services to taxonomists for standard genome sequencing and annotation.</title>
        <authorList>
            <consortium name="The Broad Institute Genomics Platform"/>
            <consortium name="The Broad Institute Genome Sequencing Center for Infectious Disease"/>
            <person name="Wu L."/>
            <person name="Ma J."/>
        </authorList>
    </citation>
    <scope>NUCLEOTIDE SEQUENCE [LARGE SCALE GENOMIC DNA]</scope>
    <source>
        <strain evidence="10">CCM 8896</strain>
    </source>
</reference>
<dbReference type="RefSeq" id="WP_125712565.1">
    <property type="nucleotide sequence ID" value="NZ_JBHTOP010000002.1"/>
</dbReference>
<feature type="transmembrane region" description="Helical" evidence="7">
    <location>
        <begin position="219"/>
        <end position="239"/>
    </location>
</feature>
<keyword evidence="10" id="KW-1185">Reference proteome</keyword>
<feature type="transmembrane region" description="Helical" evidence="7">
    <location>
        <begin position="246"/>
        <end position="267"/>
    </location>
</feature>
<name>A0ABW4J4N9_9LACO</name>
<comment type="subcellular location">
    <subcellularLocation>
        <location evidence="1">Cell membrane</location>
        <topology evidence="1">Multi-pass membrane protein</topology>
    </subcellularLocation>
</comment>
<evidence type="ECO:0000259" key="8">
    <source>
        <dbReference type="Pfam" id="PF00892"/>
    </source>
</evidence>
<dbReference type="PANTHER" id="PTHR32322:SF18">
    <property type="entry name" value="S-ADENOSYLMETHIONINE_S-ADENOSYLHOMOCYSTEINE TRANSPORTER"/>
    <property type="match status" value="1"/>
</dbReference>
<evidence type="ECO:0000256" key="5">
    <source>
        <dbReference type="ARBA" id="ARBA00022989"/>
    </source>
</evidence>
<accession>A0ABW4J4N9</accession>
<feature type="transmembrane region" description="Helical" evidence="7">
    <location>
        <begin position="187"/>
        <end position="207"/>
    </location>
</feature>
<sequence length="300" mass="32374">MSKHRLGLFLAAAGAICFGIGGTLSNILFTRITVSPQWVVSARMLFSGLLILGYLLCRRENIFSIWHQKRDAFGVLLFGIFGVLFAQATFLQAVFYGNAAVATILQSLGPALIVIILSVALRQVPRRNEAIAILISLIGVFLVVTNGDLHQLDVPVQAFVWGLISVIGVAAYTLLPRPLLARHSSLIVVGWGLLIGGIVANFVAPVWQLPKDFGGVELLLVIGVVLIGTMGAYACYVASLNYLQPAIVSMLGLFEPLTATILAVLFLGVQFRGFQIIGVILALFSIILINFPLPKKHRSL</sequence>
<feature type="transmembrane region" description="Helical" evidence="7">
    <location>
        <begin position="101"/>
        <end position="121"/>
    </location>
</feature>
<evidence type="ECO:0000313" key="9">
    <source>
        <dbReference type="EMBL" id="MFD1670596.1"/>
    </source>
</evidence>
<dbReference type="Proteomes" id="UP001597267">
    <property type="component" value="Unassembled WGS sequence"/>
</dbReference>
<feature type="transmembrane region" description="Helical" evidence="7">
    <location>
        <begin position="128"/>
        <end position="146"/>
    </location>
</feature>
<evidence type="ECO:0000256" key="7">
    <source>
        <dbReference type="SAM" id="Phobius"/>
    </source>
</evidence>
<keyword evidence="5 7" id="KW-1133">Transmembrane helix</keyword>
<evidence type="ECO:0000313" key="10">
    <source>
        <dbReference type="Proteomes" id="UP001597267"/>
    </source>
</evidence>
<comment type="similarity">
    <text evidence="2">Belongs to the EamA transporter family.</text>
</comment>
<organism evidence="9 10">
    <name type="scientific">Agrilactobacillus yilanensis</name>
    <dbReference type="NCBI Taxonomy" id="2485997"/>
    <lineage>
        <taxon>Bacteria</taxon>
        <taxon>Bacillati</taxon>
        <taxon>Bacillota</taxon>
        <taxon>Bacilli</taxon>
        <taxon>Lactobacillales</taxon>
        <taxon>Lactobacillaceae</taxon>
        <taxon>Agrilactobacillus</taxon>
    </lineage>
</organism>
<keyword evidence="6 7" id="KW-0472">Membrane</keyword>
<evidence type="ECO:0000256" key="6">
    <source>
        <dbReference type="ARBA" id="ARBA00023136"/>
    </source>
</evidence>
<dbReference type="PANTHER" id="PTHR32322">
    <property type="entry name" value="INNER MEMBRANE TRANSPORTER"/>
    <property type="match status" value="1"/>
</dbReference>